<evidence type="ECO:0000256" key="1">
    <source>
        <dbReference type="ARBA" id="ARBA00022692"/>
    </source>
</evidence>
<feature type="domain" description="Cadherin" evidence="3">
    <location>
        <begin position="1279"/>
        <end position="1394"/>
    </location>
</feature>
<feature type="domain" description="Cadherin" evidence="3">
    <location>
        <begin position="2042"/>
        <end position="2157"/>
    </location>
</feature>
<dbReference type="RefSeq" id="WP_167679625.1">
    <property type="nucleotide sequence ID" value="NZ_CP050313.1"/>
</dbReference>
<evidence type="ECO:0000313" key="5">
    <source>
        <dbReference type="Proteomes" id="UP000502608"/>
    </source>
</evidence>
<dbReference type="PANTHER" id="PTHR24026">
    <property type="entry name" value="FAT ATYPICAL CADHERIN-RELATED"/>
    <property type="match status" value="1"/>
</dbReference>
<organism evidence="4 5">
    <name type="scientific">Shewanella aestuarii</name>
    <dbReference type="NCBI Taxonomy" id="1028752"/>
    <lineage>
        <taxon>Bacteria</taxon>
        <taxon>Pseudomonadati</taxon>
        <taxon>Pseudomonadota</taxon>
        <taxon>Gammaproteobacteria</taxon>
        <taxon>Alteromonadales</taxon>
        <taxon>Shewanellaceae</taxon>
        <taxon>Shewanella</taxon>
    </lineage>
</organism>
<feature type="domain" description="Cadherin" evidence="3">
    <location>
        <begin position="3241"/>
        <end position="3356"/>
    </location>
</feature>
<feature type="domain" description="Cadherin" evidence="3">
    <location>
        <begin position="2805"/>
        <end position="2920"/>
    </location>
</feature>
<dbReference type="GO" id="GO:0005509">
    <property type="term" value="F:calcium ion binding"/>
    <property type="evidence" value="ECO:0007669"/>
    <property type="project" value="InterPro"/>
</dbReference>
<dbReference type="InterPro" id="IPR002126">
    <property type="entry name" value="Cadherin-like_dom"/>
</dbReference>
<proteinExistence type="predicted"/>
<dbReference type="Pfam" id="PF17803">
    <property type="entry name" value="Cadherin_4"/>
    <property type="match status" value="11"/>
</dbReference>
<feature type="domain" description="Cadherin" evidence="3">
    <location>
        <begin position="2914"/>
        <end position="3029"/>
    </location>
</feature>
<feature type="domain" description="Cadherin" evidence="3">
    <location>
        <begin position="2478"/>
        <end position="2593"/>
    </location>
</feature>
<dbReference type="InterPro" id="IPR040853">
    <property type="entry name" value="RapA2_cadherin-like"/>
</dbReference>
<feature type="domain" description="Cadherin" evidence="3">
    <location>
        <begin position="3350"/>
        <end position="3465"/>
    </location>
</feature>
<feature type="domain" description="Cadherin" evidence="3">
    <location>
        <begin position="3023"/>
        <end position="3138"/>
    </location>
</feature>
<dbReference type="PROSITE" id="PS50268">
    <property type="entry name" value="CADHERIN_2"/>
    <property type="match status" value="25"/>
</dbReference>
<dbReference type="Pfam" id="PF00353">
    <property type="entry name" value="HemolysinCabind"/>
    <property type="match status" value="1"/>
</dbReference>
<feature type="domain" description="Cadherin" evidence="3">
    <location>
        <begin position="3677"/>
        <end position="3792"/>
    </location>
</feature>
<dbReference type="EMBL" id="CP050313">
    <property type="protein sequence ID" value="QIR15769.1"/>
    <property type="molecule type" value="Genomic_DNA"/>
</dbReference>
<keyword evidence="5" id="KW-1185">Reference proteome</keyword>
<dbReference type="PANTHER" id="PTHR24026:SF126">
    <property type="entry name" value="PROTOCADHERIN FAT 4"/>
    <property type="match status" value="1"/>
</dbReference>
<keyword evidence="2" id="KW-1133">Transmembrane helix</keyword>
<dbReference type="Gene3D" id="2.60.40.3440">
    <property type="match status" value="1"/>
</dbReference>
<dbReference type="Gene3D" id="2.60.40.1200">
    <property type="match status" value="11"/>
</dbReference>
<evidence type="ECO:0000313" key="4">
    <source>
        <dbReference type="EMBL" id="QIR15769.1"/>
    </source>
</evidence>
<feature type="domain" description="Cadherin" evidence="3">
    <location>
        <begin position="2151"/>
        <end position="2266"/>
    </location>
</feature>
<dbReference type="InterPro" id="IPR001343">
    <property type="entry name" value="Hemolysn_Ca-bd"/>
</dbReference>
<dbReference type="PROSITE" id="PS00330">
    <property type="entry name" value="HEMOLYSIN_CALCIUM"/>
    <property type="match status" value="2"/>
</dbReference>
<feature type="domain" description="Cadherin" evidence="3">
    <location>
        <begin position="2696"/>
        <end position="2811"/>
    </location>
</feature>
<keyword evidence="1" id="KW-0812">Transmembrane</keyword>
<protein>
    <submittedName>
        <fullName evidence="4">Retention module-containing protein</fullName>
    </submittedName>
</protein>
<dbReference type="InterPro" id="IPR018511">
    <property type="entry name" value="Hemolysin-typ_Ca-bd_CS"/>
</dbReference>
<dbReference type="NCBIfam" id="NF012211">
    <property type="entry name" value="tand_rpt_95"/>
    <property type="match status" value="12"/>
</dbReference>
<accession>A0A6G9QPL4</accession>
<feature type="domain" description="Cadherin" evidence="3">
    <location>
        <begin position="1388"/>
        <end position="1503"/>
    </location>
</feature>
<keyword evidence="2" id="KW-0472">Membrane</keyword>
<feature type="domain" description="Cadherin" evidence="3">
    <location>
        <begin position="1824"/>
        <end position="1939"/>
    </location>
</feature>
<feature type="domain" description="Cadherin" evidence="3">
    <location>
        <begin position="1933"/>
        <end position="2048"/>
    </location>
</feature>
<sequence>MIITKNATLSSAEGDVTYILYNQIKTLSAGESIPAGVELSIPEGKTVIITFEDGTVFNSDYDSPELVPALQATDITTEDEFAADADALAEIEALQALIASGEDPTAELPETAAGNTPENLGDSGYVALERTASETQAEAGFDTNAVTTSPFITSFETLTETPIDTPSTLINDTNTVAEDTAATGNVLDNDSDIDNDLSVVSFEVGGVEYPADSEVTLDGGVLVINQDGSYTFTPNANWNGEVPVITYTTNTGSTATLTIEVTPVNDATVVENDTNTVAEDTAATGNVLDNDSDIDNDLSVVSFEVGGVEYPADSEVTLDGGVLVINQDGSYTFTPNANWNGEVPVITYTTNTGSTATLTIEVTPVNDSTVVENDTNTVAEDTAATGNVLDNDSDIDNDLSVVSFEVGGVEYPADSEVTLDGGVLVINQDGSYTFTPNANWNGEVPVITYTTNTGSTATLTIEVTPVNDATVVENDTNTVAEDTAATGNVLDNDSDIDNDLSVVSFEVGGVEYPADSEVTLDGGVLVINQDGSYTFTPNANWNGEVPVITYTTNTGSTATLTIEVTPVNDATVVENDTNTVAEDTAATGNVLDNDSDIDNDLSVVSFEVGGVEYPADSEVTLDGGVLVINQDGSYTFTPNANWNGEVPVITYTTNTGSTATLTIEVTPVNDATVVENDTNTVAEDTAATGNVLDNDSDIDNDLSVVSFEVGGVEYPADSEVTLDGGVLVINQDGSYTFTPNANWNGEVPVITYTTNTGSTATLTIEVTPVNDATVVENDTNTVAEDTAATGNVLDNDSDIDNDLSVVSFEVGGVEYPADSEVTLDGGVLVINQDGSYTFTPNANWNGEVPVITYTTNTGSTATLTIEVTPVNDATVVENDTNTVAEDTAATGNVLDNDSDIDNDLSVVSFEVGGVEYPADSEVTLDGGVLVINQDGSYTFTPNANWNGEVPVITYTTNTGSTATLTIEVTPVNDATVVENDTNTVAEDTAATGNVLDNDSDIDNDLSVVSFEVGGVEYPADSEVTLDGGVLVINQDGSYTFTPNANWNGEVPVITYTTNTGSTATLTIEVTPVNDATVVENDTNTVAEDTAATGNVLDNDSDIDNDLSVVSFEVGGVEYPADSEVTLDGGVLVINQDGSYTFTPNANWNGEVPVITYTTNTGSTATLTIEVTPVNDATVVENDTNTVAEDTAATGNVLDNDSDIDNDLSVVSFEVGGVEYPADSEVTLDGGVLVINQDGSYTFTPNANWNGEVPVITYTTNTGSTATLTIEVTPVNDLGSFNNQSFSYNENQVAGATVATLAGSDADGVVNYQFQYTDGSLHSTSQDGFYSIDSNGVITITALGAASAVNDFEQNPNSGSYLVTMTDDAGGTTNATITLSENNLNEDGSFNNQSFSYNENQVAGATVATLAGSDADGVVNYQFQYTDGSLHSTSQDGFYSIDSNGVITITALGAASAVNDFEQNPNSGSYLVTMTDGAGGTTNATITLSENNLNEDGSFNNQSFSYNENQVAGATVATLAGSDADGVVNYQFQYTDGSLHSTSQDGFYSIDSNGVITITALGAASAVNDFEQNPNSGSYLVTMTDGAGGTTNATITLSENNLNEDGSFNNQSFSYNENQVAGATVATLAGSDADGVVNYQFQYTDGSLHSTSQDGFYSIDSNGVITITALGAASAVNDFEQNPNSGSYLVTMTDGAGGTTNATITLSENNLNEDGSFNNQSFSYNENQVAGATVATLAGSDADGVVNYQFQYTDGSLHSTSQDGFYSIDSNGVITITALGAASAVNDFEQNPNSGSYLVTMTDGAGGTTNATITLSENNLNEDGSFNNQSFSYNENQVAGATVATLAGSDADGVVNYQFQYTDGSLHSTSQDGFYSIDSNGVITITALGAASAVNDFEQNPNSGSYLVTMTDGAGGTTNATITLSENNLNEDGSFNNQSFSYNENQVAGATVATLAGSDADGVVNYQFQYTDGSLHSTSQDGFYSIDSNGVITITALGAASAVNDFEQNPNSGSYLVTMTDGAGGTTNATITLSENNLNEDGSFNNQSFSYNENQVAGATVATLAGSDADGVVNYQFQYTDGSLHSTSQDGFYSIDSNGVITITALGAASAVNDFEQNPNSGSYLVTMTDGAGGTTNATITLSENNLNEDGSFNNQSFSYNENQVAGATVATLAGSDADGMVNYQFQYTDGSLHSTSQDGFYSIDSNGVITITALGAASAVNDFEQNPNSGSYLVTMTDGAGGTTNATITLSENNLNEDGSFNNQSFSYNENQVAGATVATLAGSDADGVVNYQFQYTDGSLHSTSQDGFYSIDSNGVITITALGAASAVNDFEQNPNSGSYLVTMTDGAGGTTNATITLSENNLNEDGSFNNQSFSYNENQVAGATVATLAGSDADGVVNYQFQYTDGSLHSTSQDGFYSIDSNGVITITALGAASAVNDFEQNPNSGSYLVTMTDGAGGTTNATITLSENNLNEDGSFNNQSFSYNENQVAGATVATLAGSDADGVVNYQFQYTDGSLHSTSQDGFYSIDSNGVITITALGAASAVNDFEQNPNSGSYLVTMTDGAGDTTNATITLSENNLNEDGSFNNQSFSYNENQVAGATVATLAGSDADGVVNYQFQYTDGSLHSTSQDGFYSIDSNGVITITALGAASAVNDFEQNPNSGSYLVTMTDGAGGTTNATITLSENNLNEDGSFNNQSFSYNENQVAGATVATLAGSDADGVVNYQFQYTDGSLHSTSQDGFYSIDSNGVITITALGAASAVNDFEQNPNSGSYLVTMTDGAGGTTNATITLSENNLNEDGSFNNQSFSYNENQVAGATVATLAGSDADGVVNYQFQYTDGSLHSTSQDGFYSIDSNGVITITALGAASAVNDFEQNPNSGSYLVTMTDGAGGTTNATITLSENNLNEDGSFNNQSFSYNENQVAGATVATLAGSDADGVVNYQFQYTDGSLHSTSQDGFYSIDSNGVITITALGAASAVNDFEQNPNSGSYLVTMTDGAGGTTNATITLSENNLNEDGSFNNQSFSYNENQVAGATVATLAGSDADGVVNYQFQYTDGSLHSTSQDGFYSIDSNGVITITALGAASAVNDFEQNPNSGSYLVTMTDGAGGTTNATITLSENNLNEDGSFNNQSFSYNENQVAGATVATLAGSDADGVVNYQFQYTDGSLHSTSQDGFYSIDSNGVITITALGAASAVNDFEQNPNSGSYLVTMTDDAGGTTNATITLSENNLNEDGSFNNQSFSYNENQVAGATVATLAGSDADGVVNYQFQYTDGSLHSTSQDGFYSIDSNGVITITALGAASAVNDFEQNPNSGSYLVTMTDGAGGTTNATITLSENNLNEDGSFNNQSFSYNENQVAGATVATLAGSDADGVVNYQFQYTDGSLHSTSQDGFYSIDSNGVITITALGAASAVNDFEQNPNSGSYLVTMTDGAGGTTNATITLSENNLNEDGSFNNQSFSYNENQVAGATVATLAGSDADGVVNYQFQYTDGSLHSTSQDGFYSIDSNGVITITALGAASAVNDFEQNPNSGSYLVTMTDGAGGTTNATITLSENNLNEDGSFNNQSFSYNENQVAGATVATLAGSDADGVVNYQFQYTDGSLHSTSQDGFYSIDSNGVITITALGAASAVNDFEQNPNSGSYLVTMTDGAGGTTNATITLSENNLNEDGSFNNQSFSYNENQVAGATVATLAGSDADGVVNYQFQYTDGSLHSTSQDGFYSIDSNGVITITALGAASAVNDFEQNPNSGSYLVTMTDGAGGTTNATITLSENNLNEDGSFNNQSFSYNENQVAGATVATLAGSDADGVVNYQFQYTDGSLHSTSQDGFYSIDSNGVITITALGAASAVNDFEQNPNSGSYLVTMTDGAGGTTNATITLSENNLNEDGSFNNQSFSYNENQVAGATVATLAGSDADGVVNYQFQYTDGSLHSTSQDGFYSIDSNGVITITALGAASAVNDFEQNPNSGSYLVTMTDGAGGTTNATITLSENNLNEVIATANADFFTVEEDHVFSPLELLLNDKGDDISIKSINGIELTGREQVINVEHGTINISDSGVISFTPEANYSGTVSFDYIIKDIDGEESTATVTGTITPIADIAGDNLGASVGEVSYVNIGTGSGAQTYSSDGNPSNSNITSIIYEDGTTITTETGQYLQISQGQGIGVGVGGDFRINNDDYLKIDLPSYLTDISLAFKNASGQTLTFTMHNIDGTTTVQTYTFPQDANDISNMTLQSSIAFNSFSFVVSGESNGGNGSTLVGITTEGVTQTAYVYPLNVNYSFTDADGSESIQSITLSGFPADAQAIVYEGDGDSQIEFTDNGDGTWSISPTAFSELDGQFNLDNWIVQTKVALPEGFEPRLEIVIQDGIDTSISIRGGSESSELLGGDGNDFLDGQSGNDIIIGGIGDDTLIGGLGDDIFVWTQDDTGTDTIKDFEINHDKLDLSDLLQGETVNNLENFLTISFNGGSTTIEIDADNNGVIDQTIILDGIDLSAVYNTTDNGEVINGLLNDGALIVDTDSSNSAAVNAYGLPPLDDNSGNIIP</sequence>
<dbReference type="NCBIfam" id="NF033682">
    <property type="entry name" value="retention_LapA"/>
    <property type="match status" value="1"/>
</dbReference>
<feature type="domain" description="Cadherin" evidence="3">
    <location>
        <begin position="2369"/>
        <end position="2484"/>
    </location>
</feature>
<feature type="domain" description="Cadherin" evidence="3">
    <location>
        <begin position="1497"/>
        <end position="1612"/>
    </location>
</feature>
<name>A0A6G9QPL4_9GAMM</name>
<evidence type="ECO:0000259" key="3">
    <source>
        <dbReference type="PROSITE" id="PS50268"/>
    </source>
</evidence>
<feature type="domain" description="Cadherin" evidence="3">
    <location>
        <begin position="2587"/>
        <end position="2702"/>
    </location>
</feature>
<dbReference type="Proteomes" id="UP000502608">
    <property type="component" value="Chromosome"/>
</dbReference>
<feature type="domain" description="Cadherin" evidence="3">
    <location>
        <begin position="3895"/>
        <end position="4011"/>
    </location>
</feature>
<feature type="domain" description="Cadherin" evidence="3">
    <location>
        <begin position="3568"/>
        <end position="3683"/>
    </location>
</feature>
<gene>
    <name evidence="4" type="ORF">HBH39_15800</name>
</gene>
<dbReference type="GO" id="GO:0007156">
    <property type="term" value="P:homophilic cell adhesion via plasma membrane adhesion molecules"/>
    <property type="evidence" value="ECO:0007669"/>
    <property type="project" value="InterPro"/>
</dbReference>
<dbReference type="KEGG" id="saes:HBH39_15800"/>
<reference evidence="4 5" key="1">
    <citation type="submission" date="2020-03" db="EMBL/GenBank/DDBJ databases">
        <title>Complete genome sequence of Shewanella sp.</title>
        <authorList>
            <person name="Kim Y.-S."/>
            <person name="Kim S.-J."/>
            <person name="Jung H.-K."/>
            <person name="Kim K.-H."/>
        </authorList>
    </citation>
    <scope>NUCLEOTIDE SEQUENCE [LARGE SCALE GENOMIC DNA]</scope>
    <source>
        <strain evidence="4 5">PN3F2</strain>
    </source>
</reference>
<evidence type="ECO:0000256" key="2">
    <source>
        <dbReference type="ARBA" id="ARBA00022989"/>
    </source>
</evidence>
<feature type="domain" description="Cadherin" evidence="3">
    <location>
        <begin position="1715"/>
        <end position="1830"/>
    </location>
</feature>
<dbReference type="InterPro" id="IPR047777">
    <property type="entry name" value="LapA-like_RM"/>
</dbReference>
<feature type="domain" description="Cadherin" evidence="3">
    <location>
        <begin position="3459"/>
        <end position="3574"/>
    </location>
</feature>
<dbReference type="GO" id="GO:0005886">
    <property type="term" value="C:plasma membrane"/>
    <property type="evidence" value="ECO:0007669"/>
    <property type="project" value="UniProtKB-SubCell"/>
</dbReference>
<feature type="domain" description="Cadherin" evidence="3">
    <location>
        <begin position="3132"/>
        <end position="3247"/>
    </location>
</feature>
<dbReference type="Gene3D" id="2.60.40.60">
    <property type="entry name" value="Cadherins"/>
    <property type="match status" value="22"/>
</dbReference>
<feature type="domain" description="Cadherin" evidence="3">
    <location>
        <begin position="1606"/>
        <end position="1721"/>
    </location>
</feature>
<dbReference type="Pfam" id="PF17963">
    <property type="entry name" value="Big_9"/>
    <property type="match status" value="1"/>
</dbReference>
<feature type="domain" description="Cadherin" evidence="3">
    <location>
        <begin position="2260"/>
        <end position="2375"/>
    </location>
</feature>
<feature type="domain" description="Cadherin" evidence="3">
    <location>
        <begin position="3786"/>
        <end position="3901"/>
    </location>
</feature>
<dbReference type="NCBIfam" id="TIGR03661">
    <property type="entry name" value="T1SS_VCA0849"/>
    <property type="match status" value="1"/>
</dbReference>
<dbReference type="InterPro" id="IPR019960">
    <property type="entry name" value="T1SS_VCA0849"/>
</dbReference>